<organism evidence="2 3">
    <name type="scientific">Candidatus Falkowbacteria bacterium CG11_big_fil_rev_8_21_14_0_20_39_10</name>
    <dbReference type="NCBI Taxonomy" id="1974570"/>
    <lineage>
        <taxon>Bacteria</taxon>
        <taxon>Candidatus Falkowiibacteriota</taxon>
    </lineage>
</organism>
<dbReference type="AlphaFoldDB" id="A0A2M6K959"/>
<keyword evidence="1" id="KW-0812">Transmembrane</keyword>
<accession>A0A2M6K959</accession>
<feature type="transmembrane region" description="Helical" evidence="1">
    <location>
        <begin position="6"/>
        <end position="26"/>
    </location>
</feature>
<sequence>MEKEIMETSVLFFLFFQGALLVLLVIIQKNKGINFILLFGAWICAEYLAARMLFSVLSMGMDPKDWGVAAIGIIFLAAGLANELTFKRLQDNLLDKVNQFPFA</sequence>
<feature type="transmembrane region" description="Helical" evidence="1">
    <location>
        <begin position="33"/>
        <end position="54"/>
    </location>
</feature>
<dbReference type="Proteomes" id="UP000230869">
    <property type="component" value="Unassembled WGS sequence"/>
</dbReference>
<comment type="caution">
    <text evidence="2">The sequence shown here is derived from an EMBL/GenBank/DDBJ whole genome shotgun (WGS) entry which is preliminary data.</text>
</comment>
<reference evidence="2 3" key="1">
    <citation type="submission" date="2017-09" db="EMBL/GenBank/DDBJ databases">
        <title>Depth-based differentiation of microbial function through sediment-hosted aquifers and enrichment of novel symbionts in the deep terrestrial subsurface.</title>
        <authorList>
            <person name="Probst A.J."/>
            <person name="Ladd B."/>
            <person name="Jarett J.K."/>
            <person name="Geller-Mcgrath D.E."/>
            <person name="Sieber C.M."/>
            <person name="Emerson J.B."/>
            <person name="Anantharaman K."/>
            <person name="Thomas B.C."/>
            <person name="Malmstrom R."/>
            <person name="Stieglmeier M."/>
            <person name="Klingl A."/>
            <person name="Woyke T."/>
            <person name="Ryan C.M."/>
            <person name="Banfield J.F."/>
        </authorList>
    </citation>
    <scope>NUCLEOTIDE SEQUENCE [LARGE SCALE GENOMIC DNA]</scope>
    <source>
        <strain evidence="2">CG11_big_fil_rev_8_21_14_0_20_39_10</strain>
    </source>
</reference>
<evidence type="ECO:0000256" key="1">
    <source>
        <dbReference type="SAM" id="Phobius"/>
    </source>
</evidence>
<dbReference type="EMBL" id="PCWW01000033">
    <property type="protein sequence ID" value="PIR13507.1"/>
    <property type="molecule type" value="Genomic_DNA"/>
</dbReference>
<evidence type="ECO:0000313" key="2">
    <source>
        <dbReference type="EMBL" id="PIR13507.1"/>
    </source>
</evidence>
<gene>
    <name evidence="2" type="ORF">COV49_01950</name>
</gene>
<protein>
    <submittedName>
        <fullName evidence="2">Uncharacterized protein</fullName>
    </submittedName>
</protein>
<proteinExistence type="predicted"/>
<keyword evidence="1" id="KW-0472">Membrane</keyword>
<feature type="transmembrane region" description="Helical" evidence="1">
    <location>
        <begin position="66"/>
        <end position="86"/>
    </location>
</feature>
<keyword evidence="1" id="KW-1133">Transmembrane helix</keyword>
<name>A0A2M6K959_9BACT</name>
<evidence type="ECO:0000313" key="3">
    <source>
        <dbReference type="Proteomes" id="UP000230869"/>
    </source>
</evidence>